<sequence length="948" mass="102958">MSTERGRLWLWRAVSAVALVVIALGVATSNAWETPEPPPEIPYERPAVAALIPSVDDIEQAVGRPFVLTAAGPPIGTRYTSMTPWALDTREALLVGSWRENFDALDAVSSLEVNVFEYTNRASAERGERICPADAGESDAQLRIGQFAQGPGVTYYCAEILHDRTSVSMTLALVPEVPETDALAGLRSLMESLPVEGSEDLPWGADVRRVQISMYKAWLTGLFLVAAFATLPSLFFDRATWLRLGNRFRRRRALTGRVDIEPRSRVIAARTRGLALVKFAVLVWVVRYTERDGWGIYASLGLLLAAYVVCLVVERQLTRRWTRIAPKPFFRGTAWGWIVAGLAACLVGFFIAVAVWGFGTMLASGAPAPGQPVWSSQRFGRVLQVLAGVVLALSFLPLAMARRLASRHVRGAADDRARVLLLRSFVDQNVRMRSRRLDRSSIIDHIAMRRWERFEEVVASTLTKVGEVVTAATPGERLPPGLGAARIQFTHEEWQQRVTDISEESSFIVMILGRSESMVWEMTRLQELGHLQKSIFLLPPLTGSERTRRLNFLADVYGVSRDRLVASPGRTVLAVAFPSQLDEPVVFESAGPDDISYDVAIDHAMAILLRADVATSREPVRTPALERLDYIPSGMAKPPKTWKSNPWIWNAILSIGIVNLAIPYIVGDPLGESEFRQIVPPADGDRFTAVASGGGTDTFAVIEHTLLVHVDFEDGAAELVGEMPFPTKRVAIGTERAFLASPDAGEVVAMELATGDVAWRVPVPGRARSILADGDSVYVAVPATGEVLRLDAADGHTLATAKPGGAPWDLVGGEQGLGAVIVDEDQYVALDGLSLEEYGRADTMDAPVEVGLYGGRPAVMSSVAGVIEGTDPNGTPMRLFLTRSDSQFTADGDILAVAGVERLTVKDASGSIRRFNTDGQPGPGMRVVPGTGIVISETGRLEILRVFG</sequence>
<dbReference type="EMBL" id="JBEGDP010000001">
    <property type="protein sequence ID" value="MEQ7845774.1"/>
    <property type="molecule type" value="Genomic_DNA"/>
</dbReference>
<feature type="transmembrane region" description="Helical" evidence="1">
    <location>
        <begin position="334"/>
        <end position="359"/>
    </location>
</feature>
<keyword evidence="4" id="KW-1185">Reference proteome</keyword>
<protein>
    <submittedName>
        <fullName evidence="3">PQQ-binding-like beta-propeller repeat protein</fullName>
    </submittedName>
</protein>
<feature type="transmembrane region" description="Helical" evidence="1">
    <location>
        <begin position="294"/>
        <end position="313"/>
    </location>
</feature>
<dbReference type="SUPFAM" id="SSF50998">
    <property type="entry name" value="Quinoprotein alcohol dehydrogenase-like"/>
    <property type="match status" value="1"/>
</dbReference>
<evidence type="ECO:0000256" key="1">
    <source>
        <dbReference type="SAM" id="Phobius"/>
    </source>
</evidence>
<organism evidence="3 4">
    <name type="scientific">Nocardioides kribbensis</name>
    <dbReference type="NCBI Taxonomy" id="305517"/>
    <lineage>
        <taxon>Bacteria</taxon>
        <taxon>Bacillati</taxon>
        <taxon>Actinomycetota</taxon>
        <taxon>Actinomycetes</taxon>
        <taxon>Propionibacteriales</taxon>
        <taxon>Nocardioidaceae</taxon>
        <taxon>Nocardioides</taxon>
    </lineage>
</organism>
<keyword evidence="1" id="KW-1133">Transmembrane helix</keyword>
<dbReference type="InterPro" id="IPR015943">
    <property type="entry name" value="WD40/YVTN_repeat-like_dom_sf"/>
</dbReference>
<feature type="transmembrane region" description="Helical" evidence="1">
    <location>
        <begin position="379"/>
        <end position="400"/>
    </location>
</feature>
<dbReference type="RefSeq" id="WP_349803470.1">
    <property type="nucleotide sequence ID" value="NZ_JBEGDP010000001.1"/>
</dbReference>
<gene>
    <name evidence="3" type="ORF">V6R90_00690</name>
</gene>
<feature type="transmembrane region" description="Helical" evidence="1">
    <location>
        <begin position="647"/>
        <end position="666"/>
    </location>
</feature>
<feature type="domain" description="Pyrrolo-quinoline quinone repeat" evidence="2">
    <location>
        <begin position="727"/>
        <end position="798"/>
    </location>
</feature>
<name>A0ABV1NTF2_9ACTN</name>
<accession>A0ABV1NTF2</accession>
<evidence type="ECO:0000259" key="2">
    <source>
        <dbReference type="Pfam" id="PF13360"/>
    </source>
</evidence>
<keyword evidence="1" id="KW-0472">Membrane</keyword>
<evidence type="ECO:0000313" key="3">
    <source>
        <dbReference type="EMBL" id="MEQ7845774.1"/>
    </source>
</evidence>
<dbReference type="Pfam" id="PF13360">
    <property type="entry name" value="PQQ_2"/>
    <property type="match status" value="1"/>
</dbReference>
<proteinExistence type="predicted"/>
<dbReference type="Proteomes" id="UP001482520">
    <property type="component" value="Unassembled WGS sequence"/>
</dbReference>
<evidence type="ECO:0000313" key="4">
    <source>
        <dbReference type="Proteomes" id="UP001482520"/>
    </source>
</evidence>
<dbReference type="InterPro" id="IPR011047">
    <property type="entry name" value="Quinoprotein_ADH-like_sf"/>
</dbReference>
<dbReference type="InterPro" id="IPR002372">
    <property type="entry name" value="PQQ_rpt_dom"/>
</dbReference>
<feature type="transmembrane region" description="Helical" evidence="1">
    <location>
        <begin position="217"/>
        <end position="241"/>
    </location>
</feature>
<dbReference type="Gene3D" id="2.130.10.10">
    <property type="entry name" value="YVTN repeat-like/Quinoprotein amine dehydrogenase"/>
    <property type="match status" value="1"/>
</dbReference>
<comment type="caution">
    <text evidence="3">The sequence shown here is derived from an EMBL/GenBank/DDBJ whole genome shotgun (WGS) entry which is preliminary data.</text>
</comment>
<keyword evidence="1" id="KW-0812">Transmembrane</keyword>
<reference evidence="3 4" key="1">
    <citation type="submission" date="2024-02" db="EMBL/GenBank/DDBJ databases">
        <title>Full genome sequence of Nocardioides kribbensis.</title>
        <authorList>
            <person name="Poletto B.L."/>
            <person name="Silva G."/>
            <person name="Galante D."/>
            <person name="Campos K.R."/>
            <person name="Santos M.B.N."/>
            <person name="Sacchi C.T."/>
        </authorList>
    </citation>
    <scope>NUCLEOTIDE SEQUENCE [LARGE SCALE GENOMIC DNA]</scope>
    <source>
        <strain evidence="3 4">O4R</strain>
    </source>
</reference>